<feature type="transmembrane region" description="Helical" evidence="9">
    <location>
        <begin position="12"/>
        <end position="31"/>
    </location>
</feature>
<comment type="subcellular location">
    <subcellularLocation>
        <location evidence="1">Cell membrane</location>
        <topology evidence="1">Multi-pass membrane protein</topology>
    </subcellularLocation>
</comment>
<protein>
    <submittedName>
        <fullName evidence="10">Branched-chain amino acid transport system permease protein</fullName>
    </submittedName>
</protein>
<dbReference type="OrthoDB" id="9807115at2"/>
<evidence type="ECO:0000256" key="2">
    <source>
        <dbReference type="ARBA" id="ARBA00022448"/>
    </source>
</evidence>
<dbReference type="GO" id="GO:0022857">
    <property type="term" value="F:transmembrane transporter activity"/>
    <property type="evidence" value="ECO:0007669"/>
    <property type="project" value="InterPro"/>
</dbReference>
<evidence type="ECO:0000256" key="5">
    <source>
        <dbReference type="ARBA" id="ARBA00022970"/>
    </source>
</evidence>
<dbReference type="CDD" id="cd06582">
    <property type="entry name" value="TM_PBP1_LivH_like"/>
    <property type="match status" value="1"/>
</dbReference>
<evidence type="ECO:0000256" key="6">
    <source>
        <dbReference type="ARBA" id="ARBA00022989"/>
    </source>
</evidence>
<dbReference type="InterPro" id="IPR052157">
    <property type="entry name" value="BCAA_transport_permease"/>
</dbReference>
<proteinExistence type="inferred from homology"/>
<keyword evidence="3" id="KW-1003">Cell membrane</keyword>
<keyword evidence="6 9" id="KW-1133">Transmembrane helix</keyword>
<accession>A0A1H8CBR3</accession>
<evidence type="ECO:0000256" key="1">
    <source>
        <dbReference type="ARBA" id="ARBA00004651"/>
    </source>
</evidence>
<feature type="transmembrane region" description="Helical" evidence="9">
    <location>
        <begin position="61"/>
        <end position="79"/>
    </location>
</feature>
<dbReference type="EMBL" id="FOCQ01000003">
    <property type="protein sequence ID" value="SEM91698.1"/>
    <property type="molecule type" value="Genomic_DNA"/>
</dbReference>
<dbReference type="STRING" id="1173111.SAMN05444955_103156"/>
<name>A0A1H8CBR3_9BACL</name>
<evidence type="ECO:0000256" key="3">
    <source>
        <dbReference type="ARBA" id="ARBA00022475"/>
    </source>
</evidence>
<keyword evidence="11" id="KW-1185">Reference proteome</keyword>
<reference evidence="10 11" key="1">
    <citation type="submission" date="2016-10" db="EMBL/GenBank/DDBJ databases">
        <authorList>
            <person name="de Groot N.N."/>
        </authorList>
    </citation>
    <scope>NUCLEOTIDE SEQUENCE [LARGE SCALE GENOMIC DNA]</scope>
    <source>
        <strain evidence="10 11">DSM 46701</strain>
    </source>
</reference>
<dbReference type="PANTHER" id="PTHR11795:SF452">
    <property type="entry name" value="ABC TRANSPORTER PERMEASE PROTEIN"/>
    <property type="match status" value="1"/>
</dbReference>
<organism evidence="10 11">
    <name type="scientific">Lihuaxuella thermophila</name>
    <dbReference type="NCBI Taxonomy" id="1173111"/>
    <lineage>
        <taxon>Bacteria</taxon>
        <taxon>Bacillati</taxon>
        <taxon>Bacillota</taxon>
        <taxon>Bacilli</taxon>
        <taxon>Bacillales</taxon>
        <taxon>Thermoactinomycetaceae</taxon>
        <taxon>Lihuaxuella</taxon>
    </lineage>
</organism>
<feature type="transmembrane region" description="Helical" evidence="9">
    <location>
        <begin position="91"/>
        <end position="110"/>
    </location>
</feature>
<evidence type="ECO:0000256" key="8">
    <source>
        <dbReference type="ARBA" id="ARBA00037998"/>
    </source>
</evidence>
<dbReference type="RefSeq" id="WP_089965717.1">
    <property type="nucleotide sequence ID" value="NZ_FOCQ01000003.1"/>
</dbReference>
<feature type="transmembrane region" description="Helical" evidence="9">
    <location>
        <begin position="189"/>
        <end position="213"/>
    </location>
</feature>
<keyword evidence="7 9" id="KW-0472">Membrane</keyword>
<dbReference type="PANTHER" id="PTHR11795">
    <property type="entry name" value="BRANCHED-CHAIN AMINO ACID TRANSPORT SYSTEM PERMEASE PROTEIN LIVH"/>
    <property type="match status" value="1"/>
</dbReference>
<dbReference type="Proteomes" id="UP000199695">
    <property type="component" value="Unassembled WGS sequence"/>
</dbReference>
<comment type="similarity">
    <text evidence="8">Belongs to the binding-protein-dependent transport system permease family. LivHM subfamily.</text>
</comment>
<keyword evidence="4 9" id="KW-0812">Transmembrane</keyword>
<feature type="transmembrane region" description="Helical" evidence="9">
    <location>
        <begin position="37"/>
        <end position="54"/>
    </location>
</feature>
<feature type="transmembrane region" description="Helical" evidence="9">
    <location>
        <begin position="265"/>
        <end position="283"/>
    </location>
</feature>
<evidence type="ECO:0000256" key="9">
    <source>
        <dbReference type="SAM" id="Phobius"/>
    </source>
</evidence>
<evidence type="ECO:0000313" key="10">
    <source>
        <dbReference type="EMBL" id="SEM91698.1"/>
    </source>
</evidence>
<keyword evidence="2" id="KW-0813">Transport</keyword>
<evidence type="ECO:0000256" key="4">
    <source>
        <dbReference type="ARBA" id="ARBA00022692"/>
    </source>
</evidence>
<dbReference type="AlphaFoldDB" id="A0A1H8CBR3"/>
<gene>
    <name evidence="10" type="ORF">SAMN05444955_103156</name>
</gene>
<feature type="transmembrane region" description="Helical" evidence="9">
    <location>
        <begin position="141"/>
        <end position="158"/>
    </location>
</feature>
<dbReference type="GO" id="GO:0006865">
    <property type="term" value="P:amino acid transport"/>
    <property type="evidence" value="ECO:0007669"/>
    <property type="project" value="UniProtKB-KW"/>
</dbReference>
<dbReference type="InterPro" id="IPR001851">
    <property type="entry name" value="ABC_transp_permease"/>
</dbReference>
<keyword evidence="5" id="KW-0029">Amino-acid transport</keyword>
<feature type="transmembrane region" description="Helical" evidence="9">
    <location>
        <begin position="225"/>
        <end position="245"/>
    </location>
</feature>
<evidence type="ECO:0000313" key="11">
    <source>
        <dbReference type="Proteomes" id="UP000199695"/>
    </source>
</evidence>
<dbReference type="Pfam" id="PF02653">
    <property type="entry name" value="BPD_transp_2"/>
    <property type="match status" value="1"/>
</dbReference>
<evidence type="ECO:0000256" key="7">
    <source>
        <dbReference type="ARBA" id="ARBA00023136"/>
    </source>
</evidence>
<dbReference type="GO" id="GO:0005886">
    <property type="term" value="C:plasma membrane"/>
    <property type="evidence" value="ECO:0007669"/>
    <property type="project" value="UniProtKB-SubCell"/>
</dbReference>
<sequence length="287" mass="30992">MDLFFQQIVNGLVLGSIYSLVALGITLIYGIMHLPNFAHGHLYMLGAYVTFFLITDYGLSYWPAILFAVAILVVIGMLLERLVFRPLHHAPHINSMIASIGVMLFIEAIARKMWGSDYRRLDSPYDGIIDLFGLNITEQRLLVIVSAVVLMIGLHLFLKRTVIGSTIEAMAQNREGAFLVGINANKVSLMTFAIASGLAAAAASLAAPINLVYPSMGAMVNLKAFVIIVLGGMGSIPGAVIGGYILGLAESISGTYINSEYKDLAAFVLLILILTVRPTGLFAKEAR</sequence>